<gene>
    <name evidence="2" type="ORF">A3843_03325</name>
</gene>
<feature type="domain" description="N-acetyltransferase" evidence="1">
    <location>
        <begin position="12"/>
        <end position="155"/>
    </location>
</feature>
<dbReference type="EMBL" id="LVVZ01000005">
    <property type="protein sequence ID" value="OKL45371.1"/>
    <property type="molecule type" value="Genomic_DNA"/>
</dbReference>
<evidence type="ECO:0000313" key="3">
    <source>
        <dbReference type="Proteomes" id="UP000185783"/>
    </source>
</evidence>
<dbReference type="RefSeq" id="WP_028480128.1">
    <property type="nucleotide sequence ID" value="NZ_LVVZ01000005.1"/>
</dbReference>
<evidence type="ECO:0000259" key="1">
    <source>
        <dbReference type="PROSITE" id="PS51186"/>
    </source>
</evidence>
<dbReference type="AlphaFoldDB" id="A0A1U7JL48"/>
<comment type="caution">
    <text evidence="2">The sequence shown here is derived from an EMBL/GenBank/DDBJ whole genome shotgun (WGS) entry which is preliminary data.</text>
</comment>
<dbReference type="InterPro" id="IPR000182">
    <property type="entry name" value="GNAT_dom"/>
</dbReference>
<dbReference type="CDD" id="cd04301">
    <property type="entry name" value="NAT_SF"/>
    <property type="match status" value="1"/>
</dbReference>
<dbReference type="STRING" id="197461.A3843_03325"/>
<reference evidence="2 3" key="1">
    <citation type="submission" date="2016-03" db="EMBL/GenBank/DDBJ databases">
        <title>Genome sequence of Nesiotobacter sp. nov., a moderately halophilic alphaproteobacterium isolated from the Yellow Sea, China.</title>
        <authorList>
            <person name="Zhang G."/>
            <person name="Zhang R."/>
        </authorList>
    </citation>
    <scope>NUCLEOTIDE SEQUENCE [LARGE SCALE GENOMIC DNA]</scope>
    <source>
        <strain evidence="2 3">WB1-6</strain>
    </source>
</reference>
<evidence type="ECO:0000313" key="2">
    <source>
        <dbReference type="EMBL" id="OKL45371.1"/>
    </source>
</evidence>
<accession>A0A1U7JL48</accession>
<dbReference type="Gene3D" id="3.40.630.30">
    <property type="match status" value="1"/>
</dbReference>
<protein>
    <recommendedName>
        <fullName evidence="1">N-acetyltransferase domain-containing protein</fullName>
    </recommendedName>
</protein>
<dbReference type="Pfam" id="PF13673">
    <property type="entry name" value="Acetyltransf_10"/>
    <property type="match status" value="1"/>
</dbReference>
<name>A0A1U7JL48_9HYPH</name>
<organism evidence="2 3">
    <name type="scientific">Pseudovibrio exalbescens</name>
    <dbReference type="NCBI Taxonomy" id="197461"/>
    <lineage>
        <taxon>Bacteria</taxon>
        <taxon>Pseudomonadati</taxon>
        <taxon>Pseudomonadota</taxon>
        <taxon>Alphaproteobacteria</taxon>
        <taxon>Hyphomicrobiales</taxon>
        <taxon>Stappiaceae</taxon>
        <taxon>Pseudovibrio</taxon>
    </lineage>
</organism>
<proteinExistence type="predicted"/>
<keyword evidence="3" id="KW-1185">Reference proteome</keyword>
<sequence>MSIAKPCSGEVVAFEELGIRDLHDLLRLRCEVFVVEQACAYPDVDGEDPVALHLLHRDGSGKLAGYLRIFTPKGGGSHWKIGRVVVDPAFRKAGVARGLMSQAIEYCRAQDPGCRIDLQAQVYLRSFYESLGFTAVSNEYLEDGIPHIDMVNDNLL</sequence>
<dbReference type="PROSITE" id="PS51186">
    <property type="entry name" value="GNAT"/>
    <property type="match status" value="1"/>
</dbReference>
<dbReference type="InterPro" id="IPR016181">
    <property type="entry name" value="Acyl_CoA_acyltransferase"/>
</dbReference>
<dbReference type="SUPFAM" id="SSF55729">
    <property type="entry name" value="Acyl-CoA N-acyltransferases (Nat)"/>
    <property type="match status" value="1"/>
</dbReference>
<dbReference type="Proteomes" id="UP000185783">
    <property type="component" value="Unassembled WGS sequence"/>
</dbReference>
<dbReference type="GO" id="GO:0016747">
    <property type="term" value="F:acyltransferase activity, transferring groups other than amino-acyl groups"/>
    <property type="evidence" value="ECO:0007669"/>
    <property type="project" value="InterPro"/>
</dbReference>